<feature type="transmembrane region" description="Helical" evidence="1">
    <location>
        <begin position="114"/>
        <end position="137"/>
    </location>
</feature>
<accession>A0A316D4H9</accession>
<dbReference type="Proteomes" id="UP000245634">
    <property type="component" value="Unassembled WGS sequence"/>
</dbReference>
<dbReference type="EMBL" id="QGGL01000017">
    <property type="protein sequence ID" value="PWK07480.1"/>
    <property type="molecule type" value="Genomic_DNA"/>
</dbReference>
<keyword evidence="3" id="KW-1185">Reference proteome</keyword>
<name>A0A316D4H9_9BACL</name>
<keyword evidence="1" id="KW-0812">Transmembrane</keyword>
<reference evidence="2 3" key="1">
    <citation type="submission" date="2018-05" db="EMBL/GenBank/DDBJ databases">
        <title>Genomic Encyclopedia of Type Strains, Phase IV (KMG-IV): sequencing the most valuable type-strain genomes for metagenomic binning, comparative biology and taxonomic classification.</title>
        <authorList>
            <person name="Goeker M."/>
        </authorList>
    </citation>
    <scope>NUCLEOTIDE SEQUENCE [LARGE SCALE GENOMIC DNA]</scope>
    <source>
        <strain evidence="2 3">DSM 18773</strain>
    </source>
</reference>
<keyword evidence="1" id="KW-1133">Transmembrane helix</keyword>
<feature type="transmembrane region" description="Helical" evidence="1">
    <location>
        <begin position="47"/>
        <end position="71"/>
    </location>
</feature>
<proteinExistence type="predicted"/>
<dbReference type="RefSeq" id="WP_109690642.1">
    <property type="nucleotide sequence ID" value="NZ_QGGL01000017.1"/>
</dbReference>
<dbReference type="AlphaFoldDB" id="A0A316D4H9"/>
<evidence type="ECO:0000256" key="1">
    <source>
        <dbReference type="SAM" id="Phobius"/>
    </source>
</evidence>
<evidence type="ECO:0000313" key="3">
    <source>
        <dbReference type="Proteomes" id="UP000245634"/>
    </source>
</evidence>
<comment type="caution">
    <text evidence="2">The sequence shown here is derived from an EMBL/GenBank/DDBJ whole genome shotgun (WGS) entry which is preliminary data.</text>
</comment>
<feature type="transmembrane region" description="Helical" evidence="1">
    <location>
        <begin position="83"/>
        <end position="102"/>
    </location>
</feature>
<organism evidence="2 3">
    <name type="scientific">Tumebacillus permanentifrigoris</name>
    <dbReference type="NCBI Taxonomy" id="378543"/>
    <lineage>
        <taxon>Bacteria</taxon>
        <taxon>Bacillati</taxon>
        <taxon>Bacillota</taxon>
        <taxon>Bacilli</taxon>
        <taxon>Bacillales</taxon>
        <taxon>Alicyclobacillaceae</taxon>
        <taxon>Tumebacillus</taxon>
    </lineage>
</organism>
<gene>
    <name evidence="2" type="ORF">C7459_11779</name>
</gene>
<sequence length="154" mass="15969">MIVKINGCLVNEVVVQAAVPSPKNQKVRASGRMIDTPTATRNTSKRVAVACTLAAAALLTAAPAFAVGAGVAGASQAHPFEDAVIASVEYDFIAVVLLFAIKKEWGKKLGFISGLVYGGIFCAEAGALLIATVFTWLNGQLLHLLEVARTTGVS</sequence>
<dbReference type="OrthoDB" id="9887004at2"/>
<protein>
    <submittedName>
        <fullName evidence="2">Uncharacterized protein</fullName>
    </submittedName>
</protein>
<evidence type="ECO:0000313" key="2">
    <source>
        <dbReference type="EMBL" id="PWK07480.1"/>
    </source>
</evidence>
<keyword evidence="1" id="KW-0472">Membrane</keyword>